<protein>
    <submittedName>
        <fullName evidence="2">Uncharacterized protein</fullName>
    </submittedName>
</protein>
<feature type="region of interest" description="Disordered" evidence="1">
    <location>
        <begin position="1"/>
        <end position="29"/>
    </location>
</feature>
<gene>
    <name evidence="2" type="ORF">N7476_006488</name>
</gene>
<comment type="caution">
    <text evidence="2">The sequence shown here is derived from an EMBL/GenBank/DDBJ whole genome shotgun (WGS) entry which is preliminary data.</text>
</comment>
<proteinExistence type="predicted"/>
<dbReference type="Proteomes" id="UP001147746">
    <property type="component" value="Unassembled WGS sequence"/>
</dbReference>
<sequence length="213" mass="23439">MTPTPAPQTASDLGMSSVESPLRSREPGNVLFSQSSMDISCRASEVPASPADEWVGSGNANEPWVELGLPGDVVQTEGIMENLDLMQDLLNQPYLGNWLDGLDDFPPMDEIWAISTSDLMDTSNHSVKTALDAMRSHLHTPSEGNSSFPEEEKWRWYSTSPQLNIYDEDVINVLLNLAKRHISASFAIFSDFEAKRGTRTELFLAMAATASSQ</sequence>
<dbReference type="EMBL" id="JAPZBO010000005">
    <property type="protein sequence ID" value="KAJ5316181.1"/>
    <property type="molecule type" value="Genomic_DNA"/>
</dbReference>
<keyword evidence="3" id="KW-1185">Reference proteome</keyword>
<name>A0A9W9PX99_9EURO</name>
<evidence type="ECO:0000313" key="3">
    <source>
        <dbReference type="Proteomes" id="UP001147746"/>
    </source>
</evidence>
<evidence type="ECO:0000313" key="2">
    <source>
        <dbReference type="EMBL" id="KAJ5316181.1"/>
    </source>
</evidence>
<dbReference type="OrthoDB" id="10018191at2759"/>
<accession>A0A9W9PX99</accession>
<evidence type="ECO:0000256" key="1">
    <source>
        <dbReference type="SAM" id="MobiDB-lite"/>
    </source>
</evidence>
<reference evidence="2" key="2">
    <citation type="journal article" date="2023" name="IMA Fungus">
        <title>Comparative genomic study of the Penicillium genus elucidates a diverse pangenome and 15 lateral gene transfer events.</title>
        <authorList>
            <person name="Petersen C."/>
            <person name="Sorensen T."/>
            <person name="Nielsen M.R."/>
            <person name="Sondergaard T.E."/>
            <person name="Sorensen J.L."/>
            <person name="Fitzpatrick D.A."/>
            <person name="Frisvad J.C."/>
            <person name="Nielsen K.L."/>
        </authorList>
    </citation>
    <scope>NUCLEOTIDE SEQUENCE</scope>
    <source>
        <strain evidence="2">IBT 21472</strain>
    </source>
</reference>
<reference evidence="2" key="1">
    <citation type="submission" date="2022-12" db="EMBL/GenBank/DDBJ databases">
        <authorList>
            <person name="Petersen C."/>
        </authorList>
    </citation>
    <scope>NUCLEOTIDE SEQUENCE</scope>
    <source>
        <strain evidence="2">IBT 21472</strain>
    </source>
</reference>
<organism evidence="2 3">
    <name type="scientific">Penicillium atrosanguineum</name>
    <dbReference type="NCBI Taxonomy" id="1132637"/>
    <lineage>
        <taxon>Eukaryota</taxon>
        <taxon>Fungi</taxon>
        <taxon>Dikarya</taxon>
        <taxon>Ascomycota</taxon>
        <taxon>Pezizomycotina</taxon>
        <taxon>Eurotiomycetes</taxon>
        <taxon>Eurotiomycetidae</taxon>
        <taxon>Eurotiales</taxon>
        <taxon>Aspergillaceae</taxon>
        <taxon>Penicillium</taxon>
    </lineage>
</organism>
<dbReference type="AlphaFoldDB" id="A0A9W9PX99"/>